<dbReference type="PROSITE" id="PS00109">
    <property type="entry name" value="PROTEIN_KINASE_TYR"/>
    <property type="match status" value="1"/>
</dbReference>
<keyword evidence="5" id="KW-0597">Phosphoprotein</keyword>
<evidence type="ECO:0000256" key="19">
    <source>
        <dbReference type="ARBA" id="ARBA00048679"/>
    </source>
</evidence>
<dbReference type="PROSITE" id="PS50011">
    <property type="entry name" value="PROTEIN_KINASE_DOM"/>
    <property type="match status" value="1"/>
</dbReference>
<keyword evidence="7" id="KW-0808">Transferase</keyword>
<dbReference type="EC" id="2.7.11.1" evidence="3"/>
<keyword evidence="15 21" id="KW-0472">Membrane</keyword>
<dbReference type="GO" id="GO:0006952">
    <property type="term" value="P:defense response"/>
    <property type="evidence" value="ECO:0007669"/>
    <property type="project" value="UniProtKB-ARBA"/>
</dbReference>
<evidence type="ECO:0000256" key="13">
    <source>
        <dbReference type="ARBA" id="ARBA00022840"/>
    </source>
</evidence>
<feature type="domain" description="Protein kinase" evidence="23">
    <location>
        <begin position="699"/>
        <end position="986"/>
    </location>
</feature>
<evidence type="ECO:0000256" key="2">
    <source>
        <dbReference type="ARBA" id="ARBA00004479"/>
    </source>
</evidence>
<keyword evidence="16" id="KW-0675">Receptor</keyword>
<keyword evidence="17" id="KW-0325">Glycoprotein</keyword>
<keyword evidence="25" id="KW-1185">Reference proteome</keyword>
<dbReference type="SMART" id="SM00369">
    <property type="entry name" value="LRR_TYP"/>
    <property type="match status" value="7"/>
</dbReference>
<dbReference type="Gene3D" id="3.80.10.10">
    <property type="entry name" value="Ribonuclease Inhibitor"/>
    <property type="match status" value="4"/>
</dbReference>
<dbReference type="InterPro" id="IPR013210">
    <property type="entry name" value="LRR_N_plant-typ"/>
</dbReference>
<dbReference type="GO" id="GO:0009791">
    <property type="term" value="P:post-embryonic development"/>
    <property type="evidence" value="ECO:0007669"/>
    <property type="project" value="UniProtKB-ARBA"/>
</dbReference>
<evidence type="ECO:0000256" key="21">
    <source>
        <dbReference type="SAM" id="Phobius"/>
    </source>
</evidence>
<dbReference type="InterPro" id="IPR017441">
    <property type="entry name" value="Protein_kinase_ATP_BS"/>
</dbReference>
<dbReference type="GO" id="GO:0004674">
    <property type="term" value="F:protein serine/threonine kinase activity"/>
    <property type="evidence" value="ECO:0007669"/>
    <property type="project" value="UniProtKB-KW"/>
</dbReference>
<sequence>MDKHLCSQFFFLGLLLVLSTTFFPIVSASHFTTLKPNEEAKEISHENEVAALLKWKASLDNKCQLLLSSWATTTNTNAISNPCNNNWFGIGCNKAGRVAYLNLTSCDIRGTLRNLNFSSLNHLLRLELYNNSLYGTIPSNIGNLSKLYYLELGSNFLSGPIPPEIGLLANMWFFSIYHNNITGHVPQQIGLMRELVTLDLGFNSITGMIPSTIFGNLSDLYFLSFPKNELRGYIPSSIGNLTKLEILYLYKNRLSGPIPEEIGMLKSIRDLELFDNHLTGHIPSSIGNLSNLTILLLRLNNLTGRIPEEFGMLNSLYDIDLGVNNLEGDIPSSIGNLEQLTYLALYENNLTGNILIILKNCTNLYRIDLRGNKFSENISETFGINLNLDYIDLSDNRFHGELDATWGVCRGLTGFKISNNYISGNIPGELGGAYQLQVLDLSSNQLMGIIPRTFDNFMELLELRLNDNRLLGDIPLIIGKLSKLLSLNLARNNLSGLIPTQIGDCKELVDLNLSQNALDGNIPFQIGEMNALETLDLSYNRLIGELPWQLGELKSFQVMKISHNEISGSIPSSFSQCLSLISVNISYNQLEGALPNIPAFQKGPFEAFRNNKGLCGDVAGLKACPRVNRGNKKRDTKLIILPMLGGIVFLIVALLLTSLTYRRSARIESRNHQSGDLFSVWSFDGKMVYEEIIKATEDFNSNHCIGVGGNGSVFKAKMPNGQLVAVKKLHTPETIGLSNLIEGFRNEIRALTEIRHRNIVKLYGFCSHALHSFLVYEFLEGGSLLDMLSKDEKAMEFKWITRISILKDVANALAYMHHDCSPPIIHRDISSKNVLLDTGNRGHVSDFGSAKFLNPHSSNWTAFAGTYGYAAPELAYTMEVNEKCDVYSFGVLALEVIMGKHPSDFISYIFSTSSASMLKSLDHKMLKDVLDKRISSPSIEVAEKVLLVTKLAISCVHSTPQFRPTMKQVSVQLSRKISTSKGLSFVTIGEPLAS</sequence>
<evidence type="ECO:0000313" key="24">
    <source>
        <dbReference type="EMBL" id="KAL3513918.1"/>
    </source>
</evidence>
<comment type="subcellular location">
    <subcellularLocation>
        <location evidence="1">Cell membrane</location>
    </subcellularLocation>
    <subcellularLocation>
        <location evidence="2">Membrane</location>
        <topology evidence="2">Single-pass type I membrane protein</topology>
    </subcellularLocation>
</comment>
<evidence type="ECO:0000256" key="17">
    <source>
        <dbReference type="ARBA" id="ARBA00023180"/>
    </source>
</evidence>
<dbReference type="Pfam" id="PF00560">
    <property type="entry name" value="LRR_1"/>
    <property type="match status" value="8"/>
</dbReference>
<dbReference type="InterPro" id="IPR051716">
    <property type="entry name" value="Plant_RL_S/T_kinase"/>
</dbReference>
<dbReference type="PRINTS" id="PR00019">
    <property type="entry name" value="LEURICHRPT"/>
</dbReference>
<evidence type="ECO:0000256" key="8">
    <source>
        <dbReference type="ARBA" id="ARBA00022692"/>
    </source>
</evidence>
<dbReference type="SMART" id="SM00365">
    <property type="entry name" value="LRR_SD22"/>
    <property type="match status" value="5"/>
</dbReference>
<dbReference type="Proteomes" id="UP001630127">
    <property type="component" value="Unassembled WGS sequence"/>
</dbReference>
<dbReference type="PROSITE" id="PS00107">
    <property type="entry name" value="PROTEIN_KINASE_ATP"/>
    <property type="match status" value="1"/>
</dbReference>
<feature type="chain" id="PRO_5044889327" description="non-specific serine/threonine protein kinase" evidence="22">
    <location>
        <begin position="29"/>
        <end position="994"/>
    </location>
</feature>
<dbReference type="InterPro" id="IPR003591">
    <property type="entry name" value="Leu-rich_rpt_typical-subtyp"/>
</dbReference>
<evidence type="ECO:0000256" key="4">
    <source>
        <dbReference type="ARBA" id="ARBA00022527"/>
    </source>
</evidence>
<name>A0ABD2Z843_9GENT</name>
<evidence type="ECO:0000256" key="18">
    <source>
        <dbReference type="ARBA" id="ARBA00047899"/>
    </source>
</evidence>
<keyword evidence="13 20" id="KW-0067">ATP-binding</keyword>
<comment type="caution">
    <text evidence="24">The sequence shown here is derived from an EMBL/GenBank/DDBJ whole genome shotgun (WGS) entry which is preliminary data.</text>
</comment>
<evidence type="ECO:0000256" key="11">
    <source>
        <dbReference type="ARBA" id="ARBA00022741"/>
    </source>
</evidence>
<evidence type="ECO:0000256" key="6">
    <source>
        <dbReference type="ARBA" id="ARBA00022614"/>
    </source>
</evidence>
<dbReference type="FunFam" id="3.80.10.10:FF:000233">
    <property type="entry name" value="Leucine-rich repeat receptor-like protein kinase TDR"/>
    <property type="match status" value="1"/>
</dbReference>
<dbReference type="FunFam" id="3.80.10.10:FF:000400">
    <property type="entry name" value="Nuclear pore complex protein NUP107"/>
    <property type="match status" value="1"/>
</dbReference>
<dbReference type="FunFam" id="3.30.200.20:FF:000309">
    <property type="entry name" value="Leucine-rich repeat receptor protein kinase MSP1"/>
    <property type="match status" value="1"/>
</dbReference>
<keyword evidence="9 22" id="KW-0732">Signal</keyword>
<gene>
    <name evidence="24" type="ORF">ACH5RR_026635</name>
</gene>
<feature type="binding site" evidence="20">
    <location>
        <position position="728"/>
    </location>
    <ligand>
        <name>ATP</name>
        <dbReference type="ChEBI" id="CHEBI:30616"/>
    </ligand>
</feature>
<comment type="catalytic activity">
    <reaction evidence="18">
        <text>L-threonyl-[protein] + ATP = O-phospho-L-threonyl-[protein] + ADP + H(+)</text>
        <dbReference type="Rhea" id="RHEA:46608"/>
        <dbReference type="Rhea" id="RHEA-COMP:11060"/>
        <dbReference type="Rhea" id="RHEA-COMP:11605"/>
        <dbReference type="ChEBI" id="CHEBI:15378"/>
        <dbReference type="ChEBI" id="CHEBI:30013"/>
        <dbReference type="ChEBI" id="CHEBI:30616"/>
        <dbReference type="ChEBI" id="CHEBI:61977"/>
        <dbReference type="ChEBI" id="CHEBI:456216"/>
        <dbReference type="EC" id="2.7.11.1"/>
    </reaction>
</comment>
<keyword evidence="4" id="KW-0723">Serine/threonine-protein kinase</keyword>
<comment type="catalytic activity">
    <reaction evidence="19">
        <text>L-seryl-[protein] + ATP = O-phospho-L-seryl-[protein] + ADP + H(+)</text>
        <dbReference type="Rhea" id="RHEA:17989"/>
        <dbReference type="Rhea" id="RHEA-COMP:9863"/>
        <dbReference type="Rhea" id="RHEA-COMP:11604"/>
        <dbReference type="ChEBI" id="CHEBI:15378"/>
        <dbReference type="ChEBI" id="CHEBI:29999"/>
        <dbReference type="ChEBI" id="CHEBI:30616"/>
        <dbReference type="ChEBI" id="CHEBI:83421"/>
        <dbReference type="ChEBI" id="CHEBI:456216"/>
        <dbReference type="EC" id="2.7.11.1"/>
    </reaction>
</comment>
<dbReference type="InterPro" id="IPR000719">
    <property type="entry name" value="Prot_kinase_dom"/>
</dbReference>
<evidence type="ECO:0000256" key="16">
    <source>
        <dbReference type="ARBA" id="ARBA00023170"/>
    </source>
</evidence>
<keyword evidence="14 21" id="KW-1133">Transmembrane helix</keyword>
<evidence type="ECO:0000256" key="12">
    <source>
        <dbReference type="ARBA" id="ARBA00022777"/>
    </source>
</evidence>
<keyword evidence="6" id="KW-0433">Leucine-rich repeat</keyword>
<dbReference type="SUPFAM" id="SSF56112">
    <property type="entry name" value="Protein kinase-like (PK-like)"/>
    <property type="match status" value="1"/>
</dbReference>
<keyword evidence="12" id="KW-0418">Kinase</keyword>
<dbReference type="Pfam" id="PF00069">
    <property type="entry name" value="Pkinase"/>
    <property type="match status" value="1"/>
</dbReference>
<dbReference type="SUPFAM" id="SSF52058">
    <property type="entry name" value="L domain-like"/>
    <property type="match status" value="3"/>
</dbReference>
<evidence type="ECO:0000256" key="22">
    <source>
        <dbReference type="SAM" id="SignalP"/>
    </source>
</evidence>
<dbReference type="GO" id="GO:0005524">
    <property type="term" value="F:ATP binding"/>
    <property type="evidence" value="ECO:0007669"/>
    <property type="project" value="UniProtKB-UniRule"/>
</dbReference>
<dbReference type="Gene3D" id="1.10.510.10">
    <property type="entry name" value="Transferase(Phosphotransferase) domain 1"/>
    <property type="match status" value="1"/>
</dbReference>
<proteinExistence type="predicted"/>
<evidence type="ECO:0000256" key="1">
    <source>
        <dbReference type="ARBA" id="ARBA00004236"/>
    </source>
</evidence>
<dbReference type="GO" id="GO:0051707">
    <property type="term" value="P:response to other organism"/>
    <property type="evidence" value="ECO:0007669"/>
    <property type="project" value="UniProtKB-ARBA"/>
</dbReference>
<evidence type="ECO:0000313" key="25">
    <source>
        <dbReference type="Proteomes" id="UP001630127"/>
    </source>
</evidence>
<organism evidence="24 25">
    <name type="scientific">Cinchona calisaya</name>
    <dbReference type="NCBI Taxonomy" id="153742"/>
    <lineage>
        <taxon>Eukaryota</taxon>
        <taxon>Viridiplantae</taxon>
        <taxon>Streptophyta</taxon>
        <taxon>Embryophyta</taxon>
        <taxon>Tracheophyta</taxon>
        <taxon>Spermatophyta</taxon>
        <taxon>Magnoliopsida</taxon>
        <taxon>eudicotyledons</taxon>
        <taxon>Gunneridae</taxon>
        <taxon>Pentapetalae</taxon>
        <taxon>asterids</taxon>
        <taxon>lamiids</taxon>
        <taxon>Gentianales</taxon>
        <taxon>Rubiaceae</taxon>
        <taxon>Cinchonoideae</taxon>
        <taxon>Cinchoneae</taxon>
        <taxon>Cinchona</taxon>
    </lineage>
</organism>
<keyword evidence="10" id="KW-0677">Repeat</keyword>
<dbReference type="AlphaFoldDB" id="A0ABD2Z843"/>
<evidence type="ECO:0000256" key="10">
    <source>
        <dbReference type="ARBA" id="ARBA00022737"/>
    </source>
</evidence>
<evidence type="ECO:0000256" key="9">
    <source>
        <dbReference type="ARBA" id="ARBA00022729"/>
    </source>
</evidence>
<dbReference type="Gene3D" id="3.30.200.20">
    <property type="entry name" value="Phosphorylase Kinase, domain 1"/>
    <property type="match status" value="1"/>
</dbReference>
<dbReference type="PANTHER" id="PTHR48053:SF168">
    <property type="entry name" value="LRR RECEPTOR-LIKE KINASE FAMILY PROTEIN"/>
    <property type="match status" value="1"/>
</dbReference>
<reference evidence="24 25" key="1">
    <citation type="submission" date="2024-11" db="EMBL/GenBank/DDBJ databases">
        <title>A near-complete genome assembly of Cinchona calisaya.</title>
        <authorList>
            <person name="Lian D.C."/>
            <person name="Zhao X.W."/>
            <person name="Wei L."/>
        </authorList>
    </citation>
    <scope>NUCLEOTIDE SEQUENCE [LARGE SCALE GENOMIC DNA]</scope>
    <source>
        <tissue evidence="24">Nenye</tissue>
    </source>
</reference>
<feature type="signal peptide" evidence="22">
    <location>
        <begin position="1"/>
        <end position="28"/>
    </location>
</feature>
<dbReference type="GO" id="GO:0005886">
    <property type="term" value="C:plasma membrane"/>
    <property type="evidence" value="ECO:0007669"/>
    <property type="project" value="UniProtKB-SubCell"/>
</dbReference>
<evidence type="ECO:0000259" key="23">
    <source>
        <dbReference type="PROSITE" id="PS50011"/>
    </source>
</evidence>
<evidence type="ECO:0000256" key="7">
    <source>
        <dbReference type="ARBA" id="ARBA00022679"/>
    </source>
</evidence>
<dbReference type="InterPro" id="IPR011009">
    <property type="entry name" value="Kinase-like_dom_sf"/>
</dbReference>
<evidence type="ECO:0000256" key="15">
    <source>
        <dbReference type="ARBA" id="ARBA00023136"/>
    </source>
</evidence>
<dbReference type="InterPro" id="IPR001611">
    <property type="entry name" value="Leu-rich_rpt"/>
</dbReference>
<accession>A0ABD2Z843</accession>
<dbReference type="PANTHER" id="PTHR48053">
    <property type="entry name" value="LEUCINE RICH REPEAT FAMILY PROTEIN, EXPRESSED"/>
    <property type="match status" value="1"/>
</dbReference>
<dbReference type="FunFam" id="3.80.10.10:FF:000453">
    <property type="entry name" value="Leucine-rich receptor-like protein kinase family protein"/>
    <property type="match status" value="1"/>
</dbReference>
<evidence type="ECO:0000256" key="20">
    <source>
        <dbReference type="PROSITE-ProRule" id="PRU10141"/>
    </source>
</evidence>
<protein>
    <recommendedName>
        <fullName evidence="3">non-specific serine/threonine protein kinase</fullName>
        <ecNumber evidence="3">2.7.11.1</ecNumber>
    </recommendedName>
</protein>
<dbReference type="FunFam" id="1.10.510.10:FF:000445">
    <property type="entry name" value="MDIS1-interacting receptor like kinase 2"/>
    <property type="match status" value="1"/>
</dbReference>
<evidence type="ECO:0000256" key="3">
    <source>
        <dbReference type="ARBA" id="ARBA00012513"/>
    </source>
</evidence>
<evidence type="ECO:0000256" key="14">
    <source>
        <dbReference type="ARBA" id="ARBA00022989"/>
    </source>
</evidence>
<dbReference type="InterPro" id="IPR032675">
    <property type="entry name" value="LRR_dom_sf"/>
</dbReference>
<dbReference type="InterPro" id="IPR008266">
    <property type="entry name" value="Tyr_kinase_AS"/>
</dbReference>
<evidence type="ECO:0000256" key="5">
    <source>
        <dbReference type="ARBA" id="ARBA00022553"/>
    </source>
</evidence>
<keyword evidence="11 20" id="KW-0547">Nucleotide-binding</keyword>
<keyword evidence="8 21" id="KW-0812">Transmembrane</keyword>
<dbReference type="Pfam" id="PF08263">
    <property type="entry name" value="LRRNT_2"/>
    <property type="match status" value="1"/>
</dbReference>
<feature type="transmembrane region" description="Helical" evidence="21">
    <location>
        <begin position="638"/>
        <end position="661"/>
    </location>
</feature>
<dbReference type="EMBL" id="JBJUIK010000011">
    <property type="protein sequence ID" value="KAL3513918.1"/>
    <property type="molecule type" value="Genomic_DNA"/>
</dbReference>